<dbReference type="EMBL" id="KI546156">
    <property type="protein sequence ID" value="EST42735.1"/>
    <property type="molecule type" value="Genomic_DNA"/>
</dbReference>
<name>V6LE11_9EUKA</name>
<protein>
    <submittedName>
        <fullName evidence="1">Uncharacterized protein</fullName>
    </submittedName>
</protein>
<evidence type="ECO:0000313" key="1">
    <source>
        <dbReference type="EMBL" id="EST42735.1"/>
    </source>
</evidence>
<sequence length="156" mass="18932">MLGIYRLLRMRAAKCQLPELRSERQIAKLMTCLSHTFLFAGSKAKLQYRTKILVYKPSKEPFQSHFQPQIVINGRQHSHFELQMRLHHLLYQKFFSNIYKMQRSRRFNSHEILRRFAPKSRFLPASADTARAKTQFEWHRPLSQKYDFMRFLWRGK</sequence>
<proteinExistence type="predicted"/>
<reference evidence="1" key="1">
    <citation type="journal article" date="2014" name="PLoS Genet.">
        <title>The Genome of Spironucleus salmonicida Highlights a Fish Pathogen Adapted to Fluctuating Environments.</title>
        <authorList>
            <person name="Xu F."/>
            <person name="Jerlstrom-Hultqvist J."/>
            <person name="Einarsson E."/>
            <person name="Astvaldsson A."/>
            <person name="Svard S.G."/>
            <person name="Andersson J.O."/>
        </authorList>
    </citation>
    <scope>NUCLEOTIDE SEQUENCE</scope>
</reference>
<dbReference type="AlphaFoldDB" id="V6LE11"/>
<organism evidence="1">
    <name type="scientific">Spironucleus salmonicida</name>
    <dbReference type="NCBI Taxonomy" id="348837"/>
    <lineage>
        <taxon>Eukaryota</taxon>
        <taxon>Metamonada</taxon>
        <taxon>Diplomonadida</taxon>
        <taxon>Hexamitidae</taxon>
        <taxon>Hexamitinae</taxon>
        <taxon>Spironucleus</taxon>
    </lineage>
</organism>
<gene>
    <name evidence="1" type="ORF">SS50377_17656</name>
</gene>
<accession>V6LE11</accession>